<dbReference type="PANTHER" id="PTHR45528">
    <property type="entry name" value="SENSOR HISTIDINE KINASE CPXA"/>
    <property type="match status" value="1"/>
</dbReference>
<dbReference type="InterPro" id="IPR036890">
    <property type="entry name" value="HATPase_C_sf"/>
</dbReference>
<dbReference type="CDD" id="cd00082">
    <property type="entry name" value="HisKA"/>
    <property type="match status" value="1"/>
</dbReference>
<dbReference type="Gene3D" id="1.10.287.130">
    <property type="match status" value="1"/>
</dbReference>
<dbReference type="GO" id="GO:0005524">
    <property type="term" value="F:ATP binding"/>
    <property type="evidence" value="ECO:0007669"/>
    <property type="project" value="UniProtKB-KW"/>
</dbReference>
<dbReference type="SUPFAM" id="SSF103190">
    <property type="entry name" value="Sensory domain-like"/>
    <property type="match status" value="1"/>
</dbReference>
<dbReference type="SMART" id="SM00387">
    <property type="entry name" value="HATPase_c"/>
    <property type="match status" value="1"/>
</dbReference>
<dbReference type="InterPro" id="IPR036097">
    <property type="entry name" value="HisK_dim/P_sf"/>
</dbReference>
<dbReference type="InterPro" id="IPR003660">
    <property type="entry name" value="HAMP_dom"/>
</dbReference>
<comment type="catalytic activity">
    <reaction evidence="1">
        <text>ATP + protein L-histidine = ADP + protein N-phospho-L-histidine.</text>
        <dbReference type="EC" id="2.7.13.3"/>
    </reaction>
</comment>
<dbReference type="SUPFAM" id="SSF47384">
    <property type="entry name" value="Homodimeric domain of signal transducing histidine kinase"/>
    <property type="match status" value="1"/>
</dbReference>
<keyword evidence="6" id="KW-0808">Transferase</keyword>
<keyword evidence="13 14" id="KW-0472">Membrane</keyword>
<dbReference type="STRING" id="1121298.SAMN05444401_4142"/>
<evidence type="ECO:0000259" key="16">
    <source>
        <dbReference type="PROSITE" id="PS50885"/>
    </source>
</evidence>
<dbReference type="InterPro" id="IPR029151">
    <property type="entry name" value="Sensor-like_sf"/>
</dbReference>
<dbReference type="SUPFAM" id="SSF55874">
    <property type="entry name" value="ATPase domain of HSP90 chaperone/DNA topoisomerase II/histidine kinase"/>
    <property type="match status" value="1"/>
</dbReference>
<evidence type="ECO:0000256" key="2">
    <source>
        <dbReference type="ARBA" id="ARBA00004651"/>
    </source>
</evidence>
<dbReference type="GO" id="GO:0000155">
    <property type="term" value="F:phosphorelay sensor kinase activity"/>
    <property type="evidence" value="ECO:0007669"/>
    <property type="project" value="InterPro"/>
</dbReference>
<dbReference type="Pfam" id="PF02518">
    <property type="entry name" value="HATPase_c"/>
    <property type="match status" value="1"/>
</dbReference>
<comment type="subcellular location">
    <subcellularLocation>
        <location evidence="2">Cell membrane</location>
        <topology evidence="2">Multi-pass membrane protein</topology>
    </subcellularLocation>
</comment>
<evidence type="ECO:0000256" key="11">
    <source>
        <dbReference type="ARBA" id="ARBA00022989"/>
    </source>
</evidence>
<dbReference type="GO" id="GO:0005886">
    <property type="term" value="C:plasma membrane"/>
    <property type="evidence" value="ECO:0007669"/>
    <property type="project" value="UniProtKB-SubCell"/>
</dbReference>
<evidence type="ECO:0000256" key="1">
    <source>
        <dbReference type="ARBA" id="ARBA00000085"/>
    </source>
</evidence>
<dbReference type="Pfam" id="PF00672">
    <property type="entry name" value="HAMP"/>
    <property type="match status" value="1"/>
</dbReference>
<dbReference type="Pfam" id="PF00512">
    <property type="entry name" value="HisKA"/>
    <property type="match status" value="1"/>
</dbReference>
<evidence type="ECO:0000313" key="17">
    <source>
        <dbReference type="EMBL" id="SHJ87305.1"/>
    </source>
</evidence>
<dbReference type="SUPFAM" id="SSF158472">
    <property type="entry name" value="HAMP domain-like"/>
    <property type="match status" value="1"/>
</dbReference>
<feature type="transmembrane region" description="Helical" evidence="14">
    <location>
        <begin position="6"/>
        <end position="24"/>
    </location>
</feature>
<dbReference type="Gene3D" id="1.10.8.500">
    <property type="entry name" value="HAMP domain in histidine kinase"/>
    <property type="match status" value="1"/>
</dbReference>
<dbReference type="FunFam" id="3.30.565.10:FF:000006">
    <property type="entry name" value="Sensor histidine kinase WalK"/>
    <property type="match status" value="1"/>
</dbReference>
<dbReference type="InterPro" id="IPR005467">
    <property type="entry name" value="His_kinase_dom"/>
</dbReference>
<dbReference type="InterPro" id="IPR050398">
    <property type="entry name" value="HssS/ArlS-like"/>
</dbReference>
<keyword evidence="10" id="KW-0067">ATP-binding</keyword>
<keyword evidence="11 14" id="KW-1133">Transmembrane helix</keyword>
<evidence type="ECO:0000256" key="9">
    <source>
        <dbReference type="ARBA" id="ARBA00022777"/>
    </source>
</evidence>
<evidence type="ECO:0000256" key="14">
    <source>
        <dbReference type="SAM" id="Phobius"/>
    </source>
</evidence>
<accession>A0A1M6MUX3</accession>
<dbReference type="EMBL" id="FQZO01000009">
    <property type="protein sequence ID" value="SHJ87305.1"/>
    <property type="molecule type" value="Genomic_DNA"/>
</dbReference>
<evidence type="ECO:0000256" key="13">
    <source>
        <dbReference type="ARBA" id="ARBA00023136"/>
    </source>
</evidence>
<feature type="transmembrane region" description="Helical" evidence="14">
    <location>
        <begin position="152"/>
        <end position="175"/>
    </location>
</feature>
<reference evidence="17 18" key="1">
    <citation type="submission" date="2016-11" db="EMBL/GenBank/DDBJ databases">
        <authorList>
            <person name="Jaros S."/>
            <person name="Januszkiewicz K."/>
            <person name="Wedrychowicz H."/>
        </authorList>
    </citation>
    <scope>NUCLEOTIDE SEQUENCE [LARGE SCALE GENOMIC DNA]</scope>
    <source>
        <strain evidence="17 18">DSM 21864</strain>
    </source>
</reference>
<keyword evidence="4" id="KW-1003">Cell membrane</keyword>
<dbReference type="AlphaFoldDB" id="A0A1M6MUX3"/>
<dbReference type="SMART" id="SM00388">
    <property type="entry name" value="HisKA"/>
    <property type="match status" value="1"/>
</dbReference>
<keyword evidence="8" id="KW-0547">Nucleotide-binding</keyword>
<evidence type="ECO:0000256" key="10">
    <source>
        <dbReference type="ARBA" id="ARBA00022840"/>
    </source>
</evidence>
<evidence type="ECO:0000313" key="18">
    <source>
        <dbReference type="Proteomes" id="UP000184080"/>
    </source>
</evidence>
<dbReference type="CDD" id="cd00075">
    <property type="entry name" value="HATPase"/>
    <property type="match status" value="1"/>
</dbReference>
<feature type="domain" description="HAMP" evidence="16">
    <location>
        <begin position="176"/>
        <end position="228"/>
    </location>
</feature>
<evidence type="ECO:0000256" key="5">
    <source>
        <dbReference type="ARBA" id="ARBA00022553"/>
    </source>
</evidence>
<proteinExistence type="predicted"/>
<evidence type="ECO:0000256" key="4">
    <source>
        <dbReference type="ARBA" id="ARBA00022475"/>
    </source>
</evidence>
<dbReference type="Proteomes" id="UP000184080">
    <property type="component" value="Unassembled WGS sequence"/>
</dbReference>
<keyword evidence="9 17" id="KW-0418">Kinase</keyword>
<feature type="domain" description="Histidine kinase" evidence="15">
    <location>
        <begin position="236"/>
        <end position="447"/>
    </location>
</feature>
<keyword evidence="5" id="KW-0597">Phosphoprotein</keyword>
<dbReference type="FunFam" id="1.10.287.130:FF:000001">
    <property type="entry name" value="Two-component sensor histidine kinase"/>
    <property type="match status" value="1"/>
</dbReference>
<dbReference type="Gene3D" id="3.30.450.20">
    <property type="entry name" value="PAS domain"/>
    <property type="match status" value="1"/>
</dbReference>
<evidence type="ECO:0000256" key="12">
    <source>
        <dbReference type="ARBA" id="ARBA00023012"/>
    </source>
</evidence>
<dbReference type="Gene3D" id="3.30.565.10">
    <property type="entry name" value="Histidine kinase-like ATPase, C-terminal domain"/>
    <property type="match status" value="1"/>
</dbReference>
<keyword evidence="7 14" id="KW-0812">Transmembrane</keyword>
<dbReference type="CDD" id="cd06225">
    <property type="entry name" value="HAMP"/>
    <property type="match status" value="1"/>
</dbReference>
<dbReference type="InterPro" id="IPR003661">
    <property type="entry name" value="HisK_dim/P_dom"/>
</dbReference>
<dbReference type="PANTHER" id="PTHR45528:SF1">
    <property type="entry name" value="SENSOR HISTIDINE KINASE CPXA"/>
    <property type="match status" value="1"/>
</dbReference>
<dbReference type="InterPro" id="IPR004358">
    <property type="entry name" value="Sig_transdc_His_kin-like_C"/>
</dbReference>
<dbReference type="PRINTS" id="PR00344">
    <property type="entry name" value="BCTRLSENSOR"/>
</dbReference>
<evidence type="ECO:0000256" key="7">
    <source>
        <dbReference type="ARBA" id="ARBA00022692"/>
    </source>
</evidence>
<gene>
    <name evidence="17" type="ORF">SAMN05444401_4142</name>
</gene>
<evidence type="ECO:0000256" key="8">
    <source>
        <dbReference type="ARBA" id="ARBA00022741"/>
    </source>
</evidence>
<dbReference type="EC" id="2.7.13.3" evidence="3"/>
<evidence type="ECO:0000259" key="15">
    <source>
        <dbReference type="PROSITE" id="PS50109"/>
    </source>
</evidence>
<evidence type="ECO:0000256" key="6">
    <source>
        <dbReference type="ARBA" id="ARBA00022679"/>
    </source>
</evidence>
<dbReference type="PROSITE" id="PS50885">
    <property type="entry name" value="HAMP"/>
    <property type="match status" value="1"/>
</dbReference>
<name>A0A1M6MUX3_9CLOT</name>
<evidence type="ECO:0000256" key="3">
    <source>
        <dbReference type="ARBA" id="ARBA00012438"/>
    </source>
</evidence>
<sequence length="447" mass="50381">MLVIFTSIFILELLLIGFVKQYYYNNTEQMLLSQIKVSADFYSRYFANSTLRENITESVDVFWNQTEAQVQIIDIKGTVLLDSLGVLHDEPLSTIDVKKALTGESGRWIGQVDYDAPDVMAVSYPLEANGKIIGVIRFVTTLNEVNKSINMIALIFISIGLAVLFITIIVSVFLANSIIVPIKELTDVAEHMASGDLTIRSKKSNEDEIGKLSDTLNYMAEELKNREILKNEFISSVSHELRTPLTSIKGWVVTLNDDNVDKEMLNMGFEIIEKEADRLAAMVEELLDFSKFVSGKVTLKKQYVFIKEIIDYIEISMRARAEREGIQLIVNVEEDIPQVLIDSNRIKQVLINLLDNAFKFTNVGGEVELLISKDEKNLYLIVRDNGYGIAKEDLPRIKEKFYKGKTSKSKNGIGLSICDEIVKLHKGSLDFVSELDVGTEVKVTLPL</sequence>
<organism evidence="17 18">
    <name type="scientific">Clostridium amylolyticum</name>
    <dbReference type="NCBI Taxonomy" id="1121298"/>
    <lineage>
        <taxon>Bacteria</taxon>
        <taxon>Bacillati</taxon>
        <taxon>Bacillota</taxon>
        <taxon>Clostridia</taxon>
        <taxon>Eubacteriales</taxon>
        <taxon>Clostridiaceae</taxon>
        <taxon>Clostridium</taxon>
    </lineage>
</organism>
<dbReference type="InterPro" id="IPR003594">
    <property type="entry name" value="HATPase_dom"/>
</dbReference>
<keyword evidence="18" id="KW-1185">Reference proteome</keyword>
<protein>
    <recommendedName>
        <fullName evidence="3">histidine kinase</fullName>
        <ecNumber evidence="3">2.7.13.3</ecNumber>
    </recommendedName>
</protein>
<dbReference type="SMART" id="SM00304">
    <property type="entry name" value="HAMP"/>
    <property type="match status" value="1"/>
</dbReference>
<keyword evidence="12" id="KW-0902">Two-component regulatory system</keyword>
<dbReference type="PROSITE" id="PS50109">
    <property type="entry name" value="HIS_KIN"/>
    <property type="match status" value="1"/>
</dbReference>